<evidence type="ECO:0000313" key="3">
    <source>
        <dbReference type="Proteomes" id="UP000032582"/>
    </source>
</evidence>
<feature type="chain" id="PRO_5002332539" evidence="1">
    <location>
        <begin position="19"/>
        <end position="121"/>
    </location>
</feature>
<organism evidence="2 3">
    <name type="scientific">Morganella morganii</name>
    <name type="common">Proteus morganii</name>
    <dbReference type="NCBI Taxonomy" id="582"/>
    <lineage>
        <taxon>Bacteria</taxon>
        <taxon>Pseudomonadati</taxon>
        <taxon>Pseudomonadota</taxon>
        <taxon>Gammaproteobacteria</taxon>
        <taxon>Enterobacterales</taxon>
        <taxon>Morganellaceae</taxon>
        <taxon>Morganella</taxon>
    </lineage>
</organism>
<protein>
    <submittedName>
        <fullName evidence="2">Uncharacterized protein</fullName>
    </submittedName>
</protein>
<gene>
    <name evidence="2" type="ORF">UA45_11230</name>
</gene>
<evidence type="ECO:0000313" key="2">
    <source>
        <dbReference type="EMBL" id="KJF77681.1"/>
    </source>
</evidence>
<feature type="signal peptide" evidence="1">
    <location>
        <begin position="1"/>
        <end position="18"/>
    </location>
</feature>
<accession>A0A0D8L997</accession>
<comment type="caution">
    <text evidence="2">The sequence shown here is derived from an EMBL/GenBank/DDBJ whole genome shotgun (WGS) entry which is preliminary data.</text>
</comment>
<dbReference type="EMBL" id="JZSH01000118">
    <property type="protein sequence ID" value="KJF77681.1"/>
    <property type="molecule type" value="Genomic_DNA"/>
</dbReference>
<evidence type="ECO:0000256" key="1">
    <source>
        <dbReference type="SAM" id="SignalP"/>
    </source>
</evidence>
<name>A0A0D8L997_MORMO</name>
<reference evidence="2 3" key="1">
    <citation type="submission" date="2015-02" db="EMBL/GenBank/DDBJ databases">
        <title>Whole genome shotgun sequencing of cultured foodborne pathogen.</title>
        <authorList>
            <person name="Timme R."/>
            <person name="Allard M.W."/>
            <person name="Strain E."/>
            <person name="Evans P.S."/>
            <person name="Brown E."/>
        </authorList>
    </citation>
    <scope>NUCLEOTIDE SEQUENCE [LARGE SCALE GENOMIC DNA]</scope>
    <source>
        <strain evidence="2 3">GCSL-TSO-24</strain>
    </source>
</reference>
<dbReference type="AlphaFoldDB" id="A0A0D8L997"/>
<dbReference type="Proteomes" id="UP000032582">
    <property type="component" value="Unassembled WGS sequence"/>
</dbReference>
<keyword evidence="1" id="KW-0732">Signal</keyword>
<sequence length="121" mass="13742">MLRYSLLLLLITISAAQAKIDITAIGQCKYSGQLTPEDVAGQPGDGEIHLIYRTDTTGRAYPVKITKNTCDERCNARDAVRILRKVRCPPAPPRYNRRMIIKFYSDSEKQPDKFTPRNLMV</sequence>
<proteinExistence type="predicted"/>